<dbReference type="EMBL" id="VHIZ01000066">
    <property type="protein sequence ID" value="TPV20832.1"/>
    <property type="molecule type" value="Genomic_DNA"/>
</dbReference>
<comment type="subunit">
    <text evidence="11">The system is composed of three essential subunits: KdpA, KdpB and KdpC.</text>
</comment>
<gene>
    <name evidence="11 13" type="primary">kdpC</name>
    <name evidence="13" type="ORF">FJW00_21390</name>
</gene>
<evidence type="ECO:0000256" key="10">
    <source>
        <dbReference type="ARBA" id="ARBA00023136"/>
    </source>
</evidence>
<keyword evidence="10 11" id="KW-0472">Membrane</keyword>
<keyword evidence="6 11" id="KW-0067">ATP-binding</keyword>
<keyword evidence="7 11" id="KW-0630">Potassium</keyword>
<evidence type="ECO:0000313" key="14">
    <source>
        <dbReference type="Proteomes" id="UP000316142"/>
    </source>
</evidence>
<keyword evidence="5 11" id="KW-0547">Nucleotide-binding</keyword>
<dbReference type="PIRSF" id="PIRSF001296">
    <property type="entry name" value="K_ATPase_KdpC"/>
    <property type="match status" value="1"/>
</dbReference>
<evidence type="ECO:0000256" key="6">
    <source>
        <dbReference type="ARBA" id="ARBA00022840"/>
    </source>
</evidence>
<sequence>MSQLRPAILLLLLLTLVTGVVYPFLTTSLAQWLFPAQANGSLLEEDGVVRGSALIGQNFTQPGYFWGRPSATSDKPDNPLASGGSNLAASNPALDKAVAERVAALRAANPQAPAAVPVELVTTSASGLDPDISTDAALWQAPRIAASRKLPLAQVEALIDQQTHRPLMPFLGSPTVNVLQLNMALNDL</sequence>
<keyword evidence="8 11" id="KW-1133">Transmembrane helix</keyword>
<keyword evidence="9 11" id="KW-0406">Ion transport</keyword>
<dbReference type="InterPro" id="IPR003820">
    <property type="entry name" value="KdpC"/>
</dbReference>
<evidence type="ECO:0000256" key="5">
    <source>
        <dbReference type="ARBA" id="ARBA00022741"/>
    </source>
</evidence>
<dbReference type="Pfam" id="PF02669">
    <property type="entry name" value="KdpC"/>
    <property type="match status" value="1"/>
</dbReference>
<feature type="region of interest" description="Disordered" evidence="12">
    <location>
        <begin position="67"/>
        <end position="88"/>
    </location>
</feature>
<evidence type="ECO:0000256" key="9">
    <source>
        <dbReference type="ARBA" id="ARBA00023065"/>
    </source>
</evidence>
<evidence type="ECO:0000313" key="13">
    <source>
        <dbReference type="EMBL" id="TPV20832.1"/>
    </source>
</evidence>
<comment type="function">
    <text evidence="11">Part of the high-affinity ATP-driven potassium transport (or Kdp) system, which catalyzes the hydrolysis of ATP coupled with the electrogenic transport of potassium into the cytoplasm. This subunit acts as a catalytic chaperone that increases the ATP-binding affinity of the ATP-hydrolyzing subunit KdpB by the formation of a transient KdpB/KdpC/ATP ternary complex.</text>
</comment>
<keyword evidence="1 11" id="KW-0813">Transport</keyword>
<dbReference type="RefSeq" id="WP_046100786.1">
    <property type="nucleotide sequence ID" value="NZ_CP110473.1"/>
</dbReference>
<keyword evidence="14" id="KW-1185">Reference proteome</keyword>
<evidence type="ECO:0000256" key="2">
    <source>
        <dbReference type="ARBA" id="ARBA00022475"/>
    </source>
</evidence>
<dbReference type="HAMAP" id="MF_00276">
    <property type="entry name" value="KdpC"/>
    <property type="match status" value="1"/>
</dbReference>
<keyword evidence="2 11" id="KW-1003">Cell membrane</keyword>
<organism evidence="13 14">
    <name type="scientific">Pantoea anthophila</name>
    <dbReference type="NCBI Taxonomy" id="470931"/>
    <lineage>
        <taxon>Bacteria</taxon>
        <taxon>Pseudomonadati</taxon>
        <taxon>Pseudomonadota</taxon>
        <taxon>Gammaproteobacteria</taxon>
        <taxon>Enterobacterales</taxon>
        <taxon>Erwiniaceae</taxon>
        <taxon>Pantoea</taxon>
    </lineage>
</organism>
<evidence type="ECO:0000256" key="1">
    <source>
        <dbReference type="ARBA" id="ARBA00022448"/>
    </source>
</evidence>
<reference evidence="13 14" key="1">
    <citation type="submission" date="2019-06" db="EMBL/GenBank/DDBJ databases">
        <title>Taxogenomics and systematics of the genus Pantoea.</title>
        <authorList>
            <person name="Tambong J.T."/>
        </authorList>
    </citation>
    <scope>NUCLEOTIDE SEQUENCE [LARGE SCALE GENOMIC DNA]</scope>
    <source>
        <strain evidence="13 14">LMG 2558</strain>
    </source>
</reference>
<protein>
    <recommendedName>
        <fullName evidence="11">Potassium-transporting ATPase KdpC subunit</fullName>
    </recommendedName>
    <alternativeName>
        <fullName evidence="11">ATP phosphohydrolase [potassium-transporting] C chain</fullName>
    </alternativeName>
    <alternativeName>
        <fullName evidence="11">Potassium-binding and translocating subunit C</fullName>
    </alternativeName>
    <alternativeName>
        <fullName evidence="11">Potassium-translocating ATPase C chain</fullName>
    </alternativeName>
</protein>
<evidence type="ECO:0000256" key="7">
    <source>
        <dbReference type="ARBA" id="ARBA00022958"/>
    </source>
</evidence>
<evidence type="ECO:0000256" key="11">
    <source>
        <dbReference type="HAMAP-Rule" id="MF_00276"/>
    </source>
</evidence>
<accession>A0ABY2Z690</accession>
<evidence type="ECO:0000256" key="3">
    <source>
        <dbReference type="ARBA" id="ARBA00022538"/>
    </source>
</evidence>
<comment type="caution">
    <text evidence="13">The sequence shown here is derived from an EMBL/GenBank/DDBJ whole genome shotgun (WGS) entry which is preliminary data.</text>
</comment>
<evidence type="ECO:0000256" key="12">
    <source>
        <dbReference type="SAM" id="MobiDB-lite"/>
    </source>
</evidence>
<dbReference type="PANTHER" id="PTHR30042">
    <property type="entry name" value="POTASSIUM-TRANSPORTING ATPASE C CHAIN"/>
    <property type="match status" value="1"/>
</dbReference>
<comment type="subcellular location">
    <subcellularLocation>
        <location evidence="11">Cell membrane</location>
        <topology evidence="11">Single-pass membrane protein</topology>
    </subcellularLocation>
</comment>
<keyword evidence="3 11" id="KW-0633">Potassium transport</keyword>
<proteinExistence type="inferred from homology"/>
<keyword evidence="4 11" id="KW-0812">Transmembrane</keyword>
<name>A0ABY2Z690_9GAMM</name>
<evidence type="ECO:0000256" key="8">
    <source>
        <dbReference type="ARBA" id="ARBA00022989"/>
    </source>
</evidence>
<dbReference type="NCBIfam" id="TIGR00681">
    <property type="entry name" value="kdpC"/>
    <property type="match status" value="1"/>
</dbReference>
<dbReference type="GeneID" id="93531515"/>
<dbReference type="Proteomes" id="UP000316142">
    <property type="component" value="Unassembled WGS sequence"/>
</dbReference>
<dbReference type="PANTHER" id="PTHR30042:SF2">
    <property type="entry name" value="POTASSIUM-TRANSPORTING ATPASE KDPC SUBUNIT"/>
    <property type="match status" value="1"/>
</dbReference>
<evidence type="ECO:0000256" key="4">
    <source>
        <dbReference type="ARBA" id="ARBA00022692"/>
    </source>
</evidence>
<dbReference type="NCBIfam" id="NF001454">
    <property type="entry name" value="PRK00315.1"/>
    <property type="match status" value="1"/>
</dbReference>
<comment type="similarity">
    <text evidence="11">Belongs to the KdpC family.</text>
</comment>